<dbReference type="SUPFAM" id="SSF53244">
    <property type="entry name" value="MurD-like peptide ligases, peptide-binding domain"/>
    <property type="match status" value="1"/>
</dbReference>
<dbReference type="PANTHER" id="PTHR11136:SF0">
    <property type="entry name" value="DIHYDROFOLATE SYNTHETASE-RELATED"/>
    <property type="match status" value="1"/>
</dbReference>
<keyword evidence="6 10" id="KW-0067">ATP-binding</keyword>
<keyword evidence="4" id="KW-0479">Metal-binding</keyword>
<comment type="similarity">
    <text evidence="1 10">Belongs to the folylpolyglutamate synthase family.</text>
</comment>
<evidence type="ECO:0000256" key="9">
    <source>
        <dbReference type="ARBA" id="ARBA00047493"/>
    </source>
</evidence>
<dbReference type="GO" id="GO:0008841">
    <property type="term" value="F:dihydrofolate synthase activity"/>
    <property type="evidence" value="ECO:0007669"/>
    <property type="project" value="TreeGrafter"/>
</dbReference>
<dbReference type="EMBL" id="RHGY01000002">
    <property type="protein sequence ID" value="RRG18378.1"/>
    <property type="molecule type" value="Genomic_DNA"/>
</dbReference>
<evidence type="ECO:0000256" key="7">
    <source>
        <dbReference type="ARBA" id="ARBA00022842"/>
    </source>
</evidence>
<evidence type="ECO:0000313" key="13">
    <source>
        <dbReference type="EMBL" id="RRG18378.1"/>
    </source>
</evidence>
<keyword evidence="7" id="KW-0460">Magnesium</keyword>
<dbReference type="SUPFAM" id="SSF53623">
    <property type="entry name" value="MurD-like peptide ligases, catalytic domain"/>
    <property type="match status" value="1"/>
</dbReference>
<evidence type="ECO:0000259" key="12">
    <source>
        <dbReference type="Pfam" id="PF08245"/>
    </source>
</evidence>
<dbReference type="Gene3D" id="3.90.190.20">
    <property type="entry name" value="Mur ligase, C-terminal domain"/>
    <property type="match status" value="1"/>
</dbReference>
<evidence type="ECO:0000256" key="3">
    <source>
        <dbReference type="ARBA" id="ARBA00022598"/>
    </source>
</evidence>
<dbReference type="NCBIfam" id="TIGR01499">
    <property type="entry name" value="folC"/>
    <property type="match status" value="1"/>
</dbReference>
<dbReference type="RefSeq" id="WP_124943021.1">
    <property type="nucleotide sequence ID" value="NZ_RHGY01000002.1"/>
</dbReference>
<proteinExistence type="inferred from homology"/>
<keyword evidence="3 10" id="KW-0436">Ligase</keyword>
<dbReference type="InterPro" id="IPR036565">
    <property type="entry name" value="Mur-like_cat_sf"/>
</dbReference>
<dbReference type="InterPro" id="IPR013221">
    <property type="entry name" value="Mur_ligase_cen"/>
</dbReference>
<name>A0A3P2RLN0_WEIVI</name>
<comment type="catalytic activity">
    <reaction evidence="9">
        <text>(6S)-5,6,7,8-tetrahydrofolyl-(gamma-L-Glu)(n) + L-glutamate + ATP = (6S)-5,6,7,8-tetrahydrofolyl-(gamma-L-Glu)(n+1) + ADP + phosphate + H(+)</text>
        <dbReference type="Rhea" id="RHEA:10580"/>
        <dbReference type="Rhea" id="RHEA-COMP:14738"/>
        <dbReference type="Rhea" id="RHEA-COMP:14740"/>
        <dbReference type="ChEBI" id="CHEBI:15378"/>
        <dbReference type="ChEBI" id="CHEBI:29985"/>
        <dbReference type="ChEBI" id="CHEBI:30616"/>
        <dbReference type="ChEBI" id="CHEBI:43474"/>
        <dbReference type="ChEBI" id="CHEBI:141005"/>
        <dbReference type="ChEBI" id="CHEBI:456216"/>
        <dbReference type="EC" id="6.3.2.17"/>
    </reaction>
</comment>
<feature type="domain" description="Mur ligase C-terminal" evidence="11">
    <location>
        <begin position="301"/>
        <end position="402"/>
    </location>
</feature>
<sequence length="431" mass="46831">MTTYSEILASIPRQMKYDPDVDRIGLLHGVLNALDHPQAQPMNIHICGTNGKGSTGAIVSEILQTSGQKVGHFVSPAMYDDLDQVSINGQSMSEAAFLKSYAHFKRGLFHQGLTQADLSIFETFFIISVLYFADEDVDVAIYECGLGGEFDATNALGVSAYTIFTKIALDHMQILGDTLPEIAQTKSKIIDPDSTVINYPKQQPDVTAVLKQTATACNAAFIEDSPYRITVQTESLTNSVIQVSTAEHQSPAITFNMAGAYQIDNLQTALTWLGAFNQENPLETISLSTVTQALADVTLAGRMELVHEQPEIIIDGAHNVDGIQALVDTLGTTKRYTIIVGFLRDKDYSDAIDALKTLNADFIITSPDNPDRALPKQALADSFKAHGVTDVHISSDLTTTFQGLANCPHPIIVTGSFYLINQVRAALKESE</sequence>
<evidence type="ECO:0000256" key="8">
    <source>
        <dbReference type="ARBA" id="ARBA00030592"/>
    </source>
</evidence>
<evidence type="ECO:0000256" key="5">
    <source>
        <dbReference type="ARBA" id="ARBA00022741"/>
    </source>
</evidence>
<dbReference type="GO" id="GO:0005524">
    <property type="term" value="F:ATP binding"/>
    <property type="evidence" value="ECO:0007669"/>
    <property type="project" value="UniProtKB-KW"/>
</dbReference>
<dbReference type="InterPro" id="IPR036615">
    <property type="entry name" value="Mur_ligase_C_dom_sf"/>
</dbReference>
<dbReference type="AlphaFoldDB" id="A0A3P2RLN0"/>
<dbReference type="Pfam" id="PF02875">
    <property type="entry name" value="Mur_ligase_C"/>
    <property type="match status" value="1"/>
</dbReference>
<evidence type="ECO:0000256" key="4">
    <source>
        <dbReference type="ARBA" id="ARBA00022723"/>
    </source>
</evidence>
<gene>
    <name evidence="13" type="ORF">D3P96_03590</name>
</gene>
<dbReference type="InterPro" id="IPR004101">
    <property type="entry name" value="Mur_ligase_C"/>
</dbReference>
<dbReference type="GO" id="GO:0004326">
    <property type="term" value="F:tetrahydrofolylpolyglutamate synthase activity"/>
    <property type="evidence" value="ECO:0007669"/>
    <property type="project" value="UniProtKB-EC"/>
</dbReference>
<evidence type="ECO:0000256" key="1">
    <source>
        <dbReference type="ARBA" id="ARBA00008276"/>
    </source>
</evidence>
<evidence type="ECO:0000313" key="14">
    <source>
        <dbReference type="Proteomes" id="UP000275836"/>
    </source>
</evidence>
<dbReference type="PIRSF" id="PIRSF001563">
    <property type="entry name" value="Folylpolyglu_synth"/>
    <property type="match status" value="1"/>
</dbReference>
<feature type="domain" description="Mur ligase central" evidence="12">
    <location>
        <begin position="46"/>
        <end position="270"/>
    </location>
</feature>
<dbReference type="EC" id="6.3.2.17" evidence="2"/>
<dbReference type="OrthoDB" id="9809356at2"/>
<dbReference type="PANTHER" id="PTHR11136">
    <property type="entry name" value="FOLYLPOLYGLUTAMATE SYNTHASE-RELATED"/>
    <property type="match status" value="1"/>
</dbReference>
<dbReference type="Proteomes" id="UP000275836">
    <property type="component" value="Unassembled WGS sequence"/>
</dbReference>
<evidence type="ECO:0000256" key="10">
    <source>
        <dbReference type="PIRNR" id="PIRNR001563"/>
    </source>
</evidence>
<organism evidence="13 14">
    <name type="scientific">Weissella viridescens</name>
    <name type="common">Lactobacillus viridescens</name>
    <dbReference type="NCBI Taxonomy" id="1629"/>
    <lineage>
        <taxon>Bacteria</taxon>
        <taxon>Bacillati</taxon>
        <taxon>Bacillota</taxon>
        <taxon>Bacilli</taxon>
        <taxon>Lactobacillales</taxon>
        <taxon>Lactobacillaceae</taxon>
        <taxon>Weissella</taxon>
    </lineage>
</organism>
<evidence type="ECO:0000256" key="6">
    <source>
        <dbReference type="ARBA" id="ARBA00022840"/>
    </source>
</evidence>
<evidence type="ECO:0000259" key="11">
    <source>
        <dbReference type="Pfam" id="PF02875"/>
    </source>
</evidence>
<dbReference type="Gene3D" id="3.40.1190.10">
    <property type="entry name" value="Mur-like, catalytic domain"/>
    <property type="match status" value="1"/>
</dbReference>
<comment type="caution">
    <text evidence="13">The sequence shown here is derived from an EMBL/GenBank/DDBJ whole genome shotgun (WGS) entry which is preliminary data.</text>
</comment>
<keyword evidence="5 10" id="KW-0547">Nucleotide-binding</keyword>
<dbReference type="GO" id="GO:0005737">
    <property type="term" value="C:cytoplasm"/>
    <property type="evidence" value="ECO:0007669"/>
    <property type="project" value="TreeGrafter"/>
</dbReference>
<dbReference type="InterPro" id="IPR001645">
    <property type="entry name" value="Folylpolyglutamate_synth"/>
</dbReference>
<evidence type="ECO:0000256" key="2">
    <source>
        <dbReference type="ARBA" id="ARBA00013025"/>
    </source>
</evidence>
<accession>A0A3P2RLN0</accession>
<protein>
    <recommendedName>
        <fullName evidence="2">tetrahydrofolate synthase</fullName>
        <ecNumber evidence="2">6.3.2.17</ecNumber>
    </recommendedName>
    <alternativeName>
        <fullName evidence="8">Tetrahydrofolylpolyglutamate synthase</fullName>
    </alternativeName>
</protein>
<dbReference type="GO" id="GO:0046872">
    <property type="term" value="F:metal ion binding"/>
    <property type="evidence" value="ECO:0007669"/>
    <property type="project" value="UniProtKB-KW"/>
</dbReference>
<dbReference type="Pfam" id="PF08245">
    <property type="entry name" value="Mur_ligase_M"/>
    <property type="match status" value="1"/>
</dbReference>
<reference evidence="13 14" key="1">
    <citation type="submission" date="2018-10" db="EMBL/GenBank/DDBJ databases">
        <title>Draft genome sequence of Weissella viridescens UCO-SMC3.</title>
        <authorList>
            <person name="Garcia-Cancino A."/>
            <person name="Espinoza-Monje M."/>
            <person name="Albarracin L."/>
            <person name="Garcia-Castillo V."/>
            <person name="Campos-Martin J."/>
            <person name="Nakano Y."/>
            <person name="Guitierrez-Zamorano C."/>
            <person name="Ikeda-Ohtsubo W."/>
            <person name="Morita H."/>
            <person name="Kitazawa H."/>
            <person name="Villena J."/>
        </authorList>
    </citation>
    <scope>NUCLEOTIDE SEQUENCE [LARGE SCALE GENOMIC DNA]</scope>
    <source>
        <strain evidence="13 14">UCO-SMC3</strain>
    </source>
</reference>